<proteinExistence type="predicted"/>
<evidence type="ECO:0000313" key="1">
    <source>
        <dbReference type="EMBL" id="BDW93625.1"/>
    </source>
</evidence>
<reference evidence="1 2" key="1">
    <citation type="submission" date="2023-01" db="EMBL/GenBank/DDBJ databases">
        <title>Complete genome sequence of Muricauda aquimarina strain IFOP_LL357.</title>
        <authorList>
            <person name="Gajardo G."/>
            <person name="Ueki S."/>
            <person name="Maruyama F."/>
        </authorList>
    </citation>
    <scope>NUCLEOTIDE SEQUENCE [LARGE SCALE GENOMIC DNA]</scope>
    <source>
        <strain evidence="1 2">IFOP_LL357</strain>
    </source>
</reference>
<protein>
    <submittedName>
        <fullName evidence="1">Uncharacterized protein</fullName>
    </submittedName>
</protein>
<evidence type="ECO:0000313" key="2">
    <source>
        <dbReference type="Proteomes" id="UP001330184"/>
    </source>
</evidence>
<organism evidence="1 2">
    <name type="scientific">Flagellimonas marinaquae</name>
    <dbReference type="NCBI Taxonomy" id="254955"/>
    <lineage>
        <taxon>Bacteria</taxon>
        <taxon>Pseudomonadati</taxon>
        <taxon>Bacteroidota</taxon>
        <taxon>Flavobacteriia</taxon>
        <taxon>Flavobacteriales</taxon>
        <taxon>Flavobacteriaceae</taxon>
        <taxon>Flagellimonas</taxon>
    </lineage>
</organism>
<dbReference type="Proteomes" id="UP001330184">
    <property type="component" value="Chromosome"/>
</dbReference>
<dbReference type="AlphaFoldDB" id="A0AA48HEC6"/>
<dbReference type="EMBL" id="AP027268">
    <property type="protein sequence ID" value="BDW93625.1"/>
    <property type="molecule type" value="Genomic_DNA"/>
</dbReference>
<keyword evidence="2" id="KW-1185">Reference proteome</keyword>
<sequence>MEIWPLKPKASLYKGIIPFNSSSLNEESSNPGLLFKSAHPEAKLMGVLYGQFRHYFKDVRKNVNLSIV</sequence>
<accession>A0AA48HEC6</accession>
<gene>
    <name evidence="1" type="ORF">MACH07_24570</name>
</gene>
<name>A0AA48HEC6_9FLAO</name>